<reference evidence="1" key="1">
    <citation type="journal article" date="2025" name="Int. J. Syst. Evol. Microbiol.">
        <title>Streptomyces citrinus sp. nov., with yellow diffusible pigment.</title>
        <authorList>
            <person name="He Y."/>
            <person name="Yang E."/>
            <person name="Xu J."/>
            <person name="Sun Y."/>
            <person name="Sun L."/>
        </authorList>
    </citation>
    <scope>NUCLEOTIDE SEQUENCE</scope>
    <source>
        <strain evidence="1">Q6</strain>
    </source>
</reference>
<proteinExistence type="predicted"/>
<dbReference type="Proteomes" id="UP001432251">
    <property type="component" value="Chromosome"/>
</dbReference>
<evidence type="ECO:0000313" key="2">
    <source>
        <dbReference type="Proteomes" id="UP001432251"/>
    </source>
</evidence>
<organism evidence="1 2">
    <name type="scientific">Streptomyces citrinus</name>
    <dbReference type="NCBI Taxonomy" id="3118173"/>
    <lineage>
        <taxon>Bacteria</taxon>
        <taxon>Bacillati</taxon>
        <taxon>Actinomycetota</taxon>
        <taxon>Actinomycetes</taxon>
        <taxon>Kitasatosporales</taxon>
        <taxon>Streptomycetaceae</taxon>
        <taxon>Streptomyces</taxon>
    </lineage>
</organism>
<evidence type="ECO:0000313" key="1">
    <source>
        <dbReference type="EMBL" id="WWQ64863.1"/>
    </source>
</evidence>
<dbReference type="EMBL" id="CP146022">
    <property type="protein sequence ID" value="WWQ64863.1"/>
    <property type="molecule type" value="Genomic_DNA"/>
</dbReference>
<gene>
    <name evidence="1" type="ORF">V2W30_16910</name>
</gene>
<accession>A0ACD5ACR3</accession>
<keyword evidence="2" id="KW-1185">Reference proteome</keyword>
<protein>
    <submittedName>
        <fullName evidence="1">Peptidoglycan-binding protein</fullName>
    </submittedName>
</protein>
<name>A0ACD5ACR3_9ACTN</name>
<sequence>MVVEMGDGEGDAGIADESAGGAESGSGSGADGGAAPGGRLSRRRRWVTGLVVGAVVLAGGGVGAATLIKSPSQAAADARPPAPSVLTADVEYRVLASTVITRGQVTAGQSVQVAPQISGGEGSGAPVVTKVGVGVGDTVRAGQVLLEVSGRPVIALPGRVPVYRDLKPGATGGDVRQLQEALRGLGHGTGGDALGTFGAGTKTALTAFYASLGYDPLPALDDDGAGLKSARDAVTGAQRAVEDARAGGRGGGDSAAGEEASGGDSGRQLERAKEDLATARTELAKAEAAAGPKLPAGEVVFLQGFPARVDAVQGKVGAQVTGAVMTVSAGRLIVQAYLQEHQKGLVRKGQKVEIHSELTGISARAKVTSVADTLSAQGQDTGGSGTATGGQGDNQDGGNSRTGESGYLLEVTPDRPLDAKLAGQDVRLAVQAATTDGKALVVPITAITAGADGRTTVTVLTSGGARRQVEVEPGTVGDGFVAVTPTGGATLKKGDKVVTGVTSDGANAKGSGGGAADGEGDGAEDVR</sequence>